<evidence type="ECO:0000256" key="7">
    <source>
        <dbReference type="ARBA" id="ARBA00023211"/>
    </source>
</evidence>
<keyword evidence="5" id="KW-0406">Ion transport</keyword>
<protein>
    <recommendedName>
        <fullName evidence="10">Manganese efflux pump MntP</fullName>
    </recommendedName>
</protein>
<proteinExistence type="inferred from homology"/>
<sequence length="186" mass="20076">MDILEIVLIAVGLAMDASAVSLVAAASGYIKNPRSVFRLSFHFGLFQFLMPIFGWVLGRSVVHYISSIDHWIAFCLLAFVGIKMIRSGLKPSEQNLKNDPSRGHTLVMLSIATSIDAFAIGLSLAVLEVNIWYPSAVIGLTTAALSLAAIRLGNRLGIVFGQRMEIIGGIILVAIGSRILLSHLMI</sequence>
<feature type="transmembrane region" description="Helical" evidence="8">
    <location>
        <begin position="64"/>
        <end position="85"/>
    </location>
</feature>
<reference evidence="9" key="1">
    <citation type="journal article" date="2015" name="Nature">
        <title>Complex archaea that bridge the gap between prokaryotes and eukaryotes.</title>
        <authorList>
            <person name="Spang A."/>
            <person name="Saw J.H."/>
            <person name="Jorgensen S.L."/>
            <person name="Zaremba-Niedzwiedzka K."/>
            <person name="Martijn J."/>
            <person name="Lind A.E."/>
            <person name="van Eijk R."/>
            <person name="Schleper C."/>
            <person name="Guy L."/>
            <person name="Ettema T.J."/>
        </authorList>
    </citation>
    <scope>NUCLEOTIDE SEQUENCE</scope>
</reference>
<feature type="transmembrane region" description="Helical" evidence="8">
    <location>
        <begin position="131"/>
        <end position="154"/>
    </location>
</feature>
<keyword evidence="4 8" id="KW-1133">Transmembrane helix</keyword>
<dbReference type="AlphaFoldDB" id="A0A0F9E6N6"/>
<feature type="transmembrane region" description="Helical" evidence="8">
    <location>
        <begin position="39"/>
        <end position="58"/>
    </location>
</feature>
<evidence type="ECO:0000256" key="8">
    <source>
        <dbReference type="SAM" id="Phobius"/>
    </source>
</evidence>
<evidence type="ECO:0000256" key="2">
    <source>
        <dbReference type="ARBA" id="ARBA00022475"/>
    </source>
</evidence>
<dbReference type="Pfam" id="PF02659">
    <property type="entry name" value="Mntp"/>
    <property type="match status" value="1"/>
</dbReference>
<dbReference type="InterPro" id="IPR022929">
    <property type="entry name" value="Put_MntP"/>
</dbReference>
<dbReference type="EMBL" id="LAZR01036182">
    <property type="protein sequence ID" value="KKL25526.1"/>
    <property type="molecule type" value="Genomic_DNA"/>
</dbReference>
<organism evidence="9">
    <name type="scientific">marine sediment metagenome</name>
    <dbReference type="NCBI Taxonomy" id="412755"/>
    <lineage>
        <taxon>unclassified sequences</taxon>
        <taxon>metagenomes</taxon>
        <taxon>ecological metagenomes</taxon>
    </lineage>
</organism>
<comment type="caution">
    <text evidence="9">The sequence shown here is derived from an EMBL/GenBank/DDBJ whole genome shotgun (WGS) entry which is preliminary data.</text>
</comment>
<name>A0A0F9E6N6_9ZZZZ</name>
<dbReference type="PANTHER" id="PTHR35529:SF1">
    <property type="entry name" value="MANGANESE EFFLUX PUMP MNTP-RELATED"/>
    <property type="match status" value="1"/>
</dbReference>
<evidence type="ECO:0000256" key="6">
    <source>
        <dbReference type="ARBA" id="ARBA00023136"/>
    </source>
</evidence>
<keyword evidence="2" id="KW-1003">Cell membrane</keyword>
<evidence type="ECO:0000256" key="4">
    <source>
        <dbReference type="ARBA" id="ARBA00022989"/>
    </source>
</evidence>
<feature type="transmembrane region" description="Helical" evidence="8">
    <location>
        <begin position="166"/>
        <end position="185"/>
    </location>
</feature>
<evidence type="ECO:0000256" key="3">
    <source>
        <dbReference type="ARBA" id="ARBA00022692"/>
    </source>
</evidence>
<keyword evidence="7" id="KW-0464">Manganese</keyword>
<dbReference type="PANTHER" id="PTHR35529">
    <property type="entry name" value="MANGANESE EFFLUX PUMP MNTP-RELATED"/>
    <property type="match status" value="1"/>
</dbReference>
<keyword evidence="3 8" id="KW-0812">Transmembrane</keyword>
<keyword evidence="6 8" id="KW-0472">Membrane</keyword>
<feature type="transmembrane region" description="Helical" evidence="8">
    <location>
        <begin position="6"/>
        <end position="27"/>
    </location>
</feature>
<dbReference type="InterPro" id="IPR003810">
    <property type="entry name" value="Mntp/YtaF"/>
</dbReference>
<gene>
    <name evidence="9" type="ORF">LCGC14_2404410</name>
</gene>
<evidence type="ECO:0008006" key="10">
    <source>
        <dbReference type="Google" id="ProtNLM"/>
    </source>
</evidence>
<dbReference type="GO" id="GO:0006811">
    <property type="term" value="P:monoatomic ion transport"/>
    <property type="evidence" value="ECO:0007669"/>
    <property type="project" value="UniProtKB-KW"/>
</dbReference>
<evidence type="ECO:0000256" key="5">
    <source>
        <dbReference type="ARBA" id="ARBA00023065"/>
    </source>
</evidence>
<evidence type="ECO:0000256" key="1">
    <source>
        <dbReference type="ARBA" id="ARBA00022448"/>
    </source>
</evidence>
<dbReference type="HAMAP" id="MF_01521">
    <property type="entry name" value="MntP_pump"/>
    <property type="match status" value="1"/>
</dbReference>
<evidence type="ECO:0000313" key="9">
    <source>
        <dbReference type="EMBL" id="KKL25526.1"/>
    </source>
</evidence>
<accession>A0A0F9E6N6</accession>
<feature type="transmembrane region" description="Helical" evidence="8">
    <location>
        <begin position="106"/>
        <end position="125"/>
    </location>
</feature>
<keyword evidence="1" id="KW-0813">Transport</keyword>